<name>A0ABY7S2Z2_9FLAO</name>
<keyword evidence="3" id="KW-1185">Reference proteome</keyword>
<dbReference type="Proteomes" id="UP001202717">
    <property type="component" value="Chromosome"/>
</dbReference>
<dbReference type="RefSeq" id="WP_249997383.1">
    <property type="nucleotide sequence ID" value="NZ_CP116221.1"/>
</dbReference>
<organism evidence="2 3">
    <name type="scientific">Psychroserpens ponticola</name>
    <dbReference type="NCBI Taxonomy" id="2932268"/>
    <lineage>
        <taxon>Bacteria</taxon>
        <taxon>Pseudomonadati</taxon>
        <taxon>Bacteroidota</taxon>
        <taxon>Flavobacteriia</taxon>
        <taxon>Flavobacteriales</taxon>
        <taxon>Flavobacteriaceae</taxon>
        <taxon>Psychroserpens</taxon>
    </lineage>
</organism>
<keyword evidence="1" id="KW-0472">Membrane</keyword>
<gene>
    <name evidence="2" type="ORF">MUN68_008285</name>
</gene>
<dbReference type="EMBL" id="CP116221">
    <property type="protein sequence ID" value="WCO03493.1"/>
    <property type="molecule type" value="Genomic_DNA"/>
</dbReference>
<keyword evidence="1" id="KW-0812">Transmembrane</keyword>
<keyword evidence="1" id="KW-1133">Transmembrane helix</keyword>
<evidence type="ECO:0000313" key="3">
    <source>
        <dbReference type="Proteomes" id="UP001202717"/>
    </source>
</evidence>
<evidence type="ECO:0000256" key="1">
    <source>
        <dbReference type="SAM" id="Phobius"/>
    </source>
</evidence>
<feature type="transmembrane region" description="Helical" evidence="1">
    <location>
        <begin position="7"/>
        <end position="26"/>
    </location>
</feature>
<evidence type="ECO:0000313" key="2">
    <source>
        <dbReference type="EMBL" id="WCO03493.1"/>
    </source>
</evidence>
<accession>A0ABY7S2Z2</accession>
<proteinExistence type="predicted"/>
<sequence>MEITTEIAVILGALIGGSISILTTWIQQRNQVNRDLTRIAYEMAVKEYETLIANSPGKTVVPLEAFVTYYIEYLKMVKSKKFKLNDITKLREFRTELNKIYQKN</sequence>
<protein>
    <recommendedName>
        <fullName evidence="4">Phage protein</fullName>
    </recommendedName>
</protein>
<evidence type="ECO:0008006" key="4">
    <source>
        <dbReference type="Google" id="ProtNLM"/>
    </source>
</evidence>
<reference evidence="2 3" key="1">
    <citation type="submission" date="2023-01" db="EMBL/GenBank/DDBJ databases">
        <title>Psychroserpens ponticola sp. nov., isolated from seawater.</title>
        <authorList>
            <person name="Kristyanto S."/>
            <person name="Jung J."/>
            <person name="Kim J.M."/>
            <person name="Jeon C.O."/>
        </authorList>
    </citation>
    <scope>NUCLEOTIDE SEQUENCE [LARGE SCALE GENOMIC DNA]</scope>
    <source>
        <strain evidence="2 3">MSW6</strain>
    </source>
</reference>